<name>A0A0M0LI30_9BACI</name>
<dbReference type="AlphaFoldDB" id="A0A0M0LI30"/>
<organism evidence="1 2">
    <name type="scientific">Priestia koreensis</name>
    <dbReference type="NCBI Taxonomy" id="284581"/>
    <lineage>
        <taxon>Bacteria</taxon>
        <taxon>Bacillati</taxon>
        <taxon>Bacillota</taxon>
        <taxon>Bacilli</taxon>
        <taxon>Bacillales</taxon>
        <taxon>Bacillaceae</taxon>
        <taxon>Priestia</taxon>
    </lineage>
</organism>
<proteinExistence type="predicted"/>
<reference evidence="2" key="1">
    <citation type="submission" date="2015-08" db="EMBL/GenBank/DDBJ databases">
        <title>Fjat-14210 dsm16467.</title>
        <authorList>
            <person name="Liu B."/>
            <person name="Wang J."/>
            <person name="Zhu Y."/>
            <person name="Liu G."/>
            <person name="Chen Q."/>
            <person name="Chen Z."/>
            <person name="Lan J."/>
            <person name="Che J."/>
            <person name="Ge C."/>
            <person name="Shi H."/>
            <person name="Pan Z."/>
            <person name="Liu X."/>
        </authorList>
    </citation>
    <scope>NUCLEOTIDE SEQUENCE [LARGE SCALE GENOMIC DNA]</scope>
    <source>
        <strain evidence="2">DSM 16467</strain>
    </source>
</reference>
<dbReference type="Proteomes" id="UP000037558">
    <property type="component" value="Unassembled WGS sequence"/>
</dbReference>
<dbReference type="RefSeq" id="WP_053399515.1">
    <property type="nucleotide sequence ID" value="NZ_JAMAUM010000002.1"/>
</dbReference>
<protein>
    <submittedName>
        <fullName evidence="1">Uncharacterized protein</fullName>
    </submittedName>
</protein>
<comment type="caution">
    <text evidence="1">The sequence shown here is derived from an EMBL/GenBank/DDBJ whole genome shotgun (WGS) entry which is preliminary data.</text>
</comment>
<sequence>MKHIRKFFQQHPKLASAMNLIVTLFGIFIFPFLFMKNVQGIVLGGLIALLIINVLGVQWRSAKTVKSHTE</sequence>
<evidence type="ECO:0000313" key="2">
    <source>
        <dbReference type="Proteomes" id="UP000037558"/>
    </source>
</evidence>
<dbReference type="EMBL" id="LILC01000002">
    <property type="protein sequence ID" value="KOO50363.1"/>
    <property type="molecule type" value="Genomic_DNA"/>
</dbReference>
<evidence type="ECO:0000313" key="1">
    <source>
        <dbReference type="EMBL" id="KOO50363.1"/>
    </source>
</evidence>
<gene>
    <name evidence="1" type="ORF">AMD01_00980</name>
</gene>
<keyword evidence="2" id="KW-1185">Reference proteome</keyword>
<dbReference type="PATRIC" id="fig|284581.3.peg.442"/>
<accession>A0A0M0LI30</accession>